<name>A0A939K783_9BACT</name>
<gene>
    <name evidence="2" type="ORF">J2I47_17495</name>
</gene>
<dbReference type="Pfam" id="PF12532">
    <property type="entry name" value="DUF3732"/>
    <property type="match status" value="1"/>
</dbReference>
<proteinExistence type="predicted"/>
<dbReference type="Proteomes" id="UP000664034">
    <property type="component" value="Unassembled WGS sequence"/>
</dbReference>
<sequence length="460" mass="52520">MPYFLGSIQEDRLKLLQDQKEFSKKLKQLIRERNEIESVVSNQNSGAVRLFEEAKSAGIIVDEVDTNKDLIESLRKISQWVPSQSLSSPDSTISVQQQIIKDLRKDYRSKMDEIREAEEYIRQADGFTHEADEQVARLKAIEVFGRGIVDNEHCPLCDSKLSVATPSIESMRKAMIKIQNNVTHAREERPQINEYLTSLSVERSYIGQQLNVAQQRLESLITDQENVSRLRDLHVHAARIAGRISLFLESVKAVDVNSTLQNEIEKISLLVKDLNEQLEAEQVEDILESILNVIGAKMTEKAKYLELEHAFNSRYRLDAKKLTVIADSPDRPIAMDRMGSGENWLGCHIITLLSLHEYFLEKARPVPHFLILDQPSQVYFPSKQHYLSLDDSTNNLAKAGADVIAVSRLFNLLFDTVTNMNSQLQIIVIEHANLDDDKFQDALVEEPWTDELALIPKDWL</sequence>
<organism evidence="2 3">
    <name type="scientific">Fibrella rubiginis</name>
    <dbReference type="NCBI Taxonomy" id="2817060"/>
    <lineage>
        <taxon>Bacteria</taxon>
        <taxon>Pseudomonadati</taxon>
        <taxon>Bacteroidota</taxon>
        <taxon>Cytophagia</taxon>
        <taxon>Cytophagales</taxon>
        <taxon>Spirosomataceae</taxon>
        <taxon>Fibrella</taxon>
    </lineage>
</organism>
<dbReference type="AlphaFoldDB" id="A0A939K783"/>
<comment type="caution">
    <text evidence="2">The sequence shown here is derived from an EMBL/GenBank/DDBJ whole genome shotgun (WGS) entry which is preliminary data.</text>
</comment>
<dbReference type="RefSeq" id="WP_207365890.1">
    <property type="nucleotide sequence ID" value="NZ_JAFMYV010000009.1"/>
</dbReference>
<dbReference type="EMBL" id="JAFMYV010000009">
    <property type="protein sequence ID" value="MBO0938350.1"/>
    <property type="molecule type" value="Genomic_DNA"/>
</dbReference>
<feature type="coiled-coil region" evidence="1">
    <location>
        <begin position="257"/>
        <end position="284"/>
    </location>
</feature>
<keyword evidence="3" id="KW-1185">Reference proteome</keyword>
<accession>A0A939K783</accession>
<evidence type="ECO:0000256" key="1">
    <source>
        <dbReference type="SAM" id="Coils"/>
    </source>
</evidence>
<keyword evidence="1" id="KW-0175">Coiled coil</keyword>
<evidence type="ECO:0000313" key="3">
    <source>
        <dbReference type="Proteomes" id="UP000664034"/>
    </source>
</evidence>
<dbReference type="InterPro" id="IPR022205">
    <property type="entry name" value="DUF3732"/>
</dbReference>
<evidence type="ECO:0000313" key="2">
    <source>
        <dbReference type="EMBL" id="MBO0938350.1"/>
    </source>
</evidence>
<protein>
    <submittedName>
        <fullName evidence="2">DUF3732 domain-containing protein</fullName>
    </submittedName>
</protein>
<reference evidence="2" key="1">
    <citation type="submission" date="2021-03" db="EMBL/GenBank/DDBJ databases">
        <title>Fibrella sp. HMF5335 genome sequencing and assembly.</title>
        <authorList>
            <person name="Kang H."/>
            <person name="Kim H."/>
            <person name="Bae S."/>
            <person name="Joh K."/>
        </authorList>
    </citation>
    <scope>NUCLEOTIDE SEQUENCE</scope>
    <source>
        <strain evidence="2">HMF5335</strain>
    </source>
</reference>